<keyword evidence="3" id="KW-1185">Reference proteome</keyword>
<dbReference type="CDD" id="cd00093">
    <property type="entry name" value="HTH_XRE"/>
    <property type="match status" value="1"/>
</dbReference>
<dbReference type="PANTHER" id="PTHR35010">
    <property type="entry name" value="BLL4672 PROTEIN-RELATED"/>
    <property type="match status" value="1"/>
</dbReference>
<dbReference type="PROSITE" id="PS50943">
    <property type="entry name" value="HTH_CROC1"/>
    <property type="match status" value="1"/>
</dbReference>
<dbReference type="InterPro" id="IPR041413">
    <property type="entry name" value="MLTR_LBD"/>
</dbReference>
<name>A0ABW3E046_9ACTN</name>
<sequence>MDVRRELASFLRSRRDRLRPDDYGLPPGRRRSPGLRRTEVAQLAGISVDYYIRLEQGRSVRPSAPVLAGLARALKLTPDECDYLHRLAFSEAPAPAPTVSDRLRPGVYRLLEGLMPVPAYVISRNMDVLAWNEMGAALVADFGALPRSQRNLLWLLCCDPAARSLYVHWESAARQGVARLRLFAARYPDDQSVVSLVGELSVRSPEFRQWWACYDVQDCGSGRKEFNHPVVGRMSLDWEALLLPDGSDQYLVTYTAPAGSPSQGALDLLSVVGAETLQGSADHLGGANRW</sequence>
<accession>A0ABW3E046</accession>
<dbReference type="InterPro" id="IPR001387">
    <property type="entry name" value="Cro/C1-type_HTH"/>
</dbReference>
<dbReference type="PANTHER" id="PTHR35010:SF2">
    <property type="entry name" value="BLL4672 PROTEIN"/>
    <property type="match status" value="1"/>
</dbReference>
<dbReference type="Proteomes" id="UP001597024">
    <property type="component" value="Unassembled WGS sequence"/>
</dbReference>
<dbReference type="SMART" id="SM00530">
    <property type="entry name" value="HTH_XRE"/>
    <property type="match status" value="1"/>
</dbReference>
<dbReference type="Pfam" id="PF13560">
    <property type="entry name" value="HTH_31"/>
    <property type="match status" value="1"/>
</dbReference>
<protein>
    <submittedName>
        <fullName evidence="2">Helix-turn-helix domain-containing protein</fullName>
    </submittedName>
</protein>
<evidence type="ECO:0000313" key="2">
    <source>
        <dbReference type="EMBL" id="MFD0889453.1"/>
    </source>
</evidence>
<dbReference type="Gene3D" id="3.30.450.180">
    <property type="match status" value="1"/>
</dbReference>
<dbReference type="Pfam" id="PF17765">
    <property type="entry name" value="MLTR_LBD"/>
    <property type="match status" value="1"/>
</dbReference>
<comment type="caution">
    <text evidence="2">The sequence shown here is derived from an EMBL/GenBank/DDBJ whole genome shotgun (WGS) entry which is preliminary data.</text>
</comment>
<evidence type="ECO:0000259" key="1">
    <source>
        <dbReference type="PROSITE" id="PS50943"/>
    </source>
</evidence>
<dbReference type="Gene3D" id="1.10.260.40">
    <property type="entry name" value="lambda repressor-like DNA-binding domains"/>
    <property type="match status" value="1"/>
</dbReference>
<reference evidence="3" key="1">
    <citation type="journal article" date="2019" name="Int. J. Syst. Evol. Microbiol.">
        <title>The Global Catalogue of Microorganisms (GCM) 10K type strain sequencing project: providing services to taxonomists for standard genome sequencing and annotation.</title>
        <authorList>
            <consortium name="The Broad Institute Genomics Platform"/>
            <consortium name="The Broad Institute Genome Sequencing Center for Infectious Disease"/>
            <person name="Wu L."/>
            <person name="Ma J."/>
        </authorList>
    </citation>
    <scope>NUCLEOTIDE SEQUENCE [LARGE SCALE GENOMIC DNA]</scope>
    <source>
        <strain evidence="3">CCUG 62974</strain>
    </source>
</reference>
<gene>
    <name evidence="2" type="ORF">ACFQ08_33375</name>
</gene>
<organism evidence="2 3">
    <name type="scientific">Streptosporangium algeriense</name>
    <dbReference type="NCBI Taxonomy" id="1682748"/>
    <lineage>
        <taxon>Bacteria</taxon>
        <taxon>Bacillati</taxon>
        <taxon>Actinomycetota</taxon>
        <taxon>Actinomycetes</taxon>
        <taxon>Streptosporangiales</taxon>
        <taxon>Streptosporangiaceae</taxon>
        <taxon>Streptosporangium</taxon>
    </lineage>
</organism>
<feature type="domain" description="HTH cro/C1-type" evidence="1">
    <location>
        <begin position="30"/>
        <end position="81"/>
    </location>
</feature>
<dbReference type="SUPFAM" id="SSF47413">
    <property type="entry name" value="lambda repressor-like DNA-binding domains"/>
    <property type="match status" value="1"/>
</dbReference>
<proteinExistence type="predicted"/>
<dbReference type="InterPro" id="IPR010982">
    <property type="entry name" value="Lambda_DNA-bd_dom_sf"/>
</dbReference>
<evidence type="ECO:0000313" key="3">
    <source>
        <dbReference type="Proteomes" id="UP001597024"/>
    </source>
</evidence>
<dbReference type="EMBL" id="JBHTHX010001844">
    <property type="protein sequence ID" value="MFD0889453.1"/>
    <property type="molecule type" value="Genomic_DNA"/>
</dbReference>